<evidence type="ECO:0000313" key="3">
    <source>
        <dbReference type="Proteomes" id="UP000619761"/>
    </source>
</evidence>
<sequence>MNKIAFISLLVGLTQFTFAQEVPAKRSQKIEGCIYGDIVYEVGAKHSVQQAVTDPVTHKTTMVDLEPKIVQECMEDKNADKTKSPRFYWRTLPN</sequence>
<comment type="caution">
    <text evidence="2">The sequence shown here is derived from an EMBL/GenBank/DDBJ whole genome shotgun (WGS) entry which is preliminary data.</text>
</comment>
<evidence type="ECO:0000256" key="1">
    <source>
        <dbReference type="SAM" id="SignalP"/>
    </source>
</evidence>
<feature type="chain" id="PRO_5045236791" evidence="1">
    <location>
        <begin position="20"/>
        <end position="94"/>
    </location>
</feature>
<evidence type="ECO:0000313" key="2">
    <source>
        <dbReference type="EMBL" id="GGY85030.1"/>
    </source>
</evidence>
<protein>
    <submittedName>
        <fullName evidence="2">Uncharacterized protein</fullName>
    </submittedName>
</protein>
<keyword evidence="3" id="KW-1185">Reference proteome</keyword>
<dbReference type="Proteomes" id="UP000619761">
    <property type="component" value="Unassembled WGS sequence"/>
</dbReference>
<accession>A0ABQ3B9P9</accession>
<feature type="signal peptide" evidence="1">
    <location>
        <begin position="1"/>
        <end position="19"/>
    </location>
</feature>
<dbReference type="RefSeq" id="WP_189420523.1">
    <property type="nucleotide sequence ID" value="NZ_BMYZ01000003.1"/>
</dbReference>
<keyword evidence="1" id="KW-0732">Signal</keyword>
<proteinExistence type="predicted"/>
<dbReference type="EMBL" id="BMYZ01000003">
    <property type="protein sequence ID" value="GGY85030.1"/>
    <property type="molecule type" value="Genomic_DNA"/>
</dbReference>
<name>A0ABQ3B9P9_9GAMM</name>
<reference evidence="3" key="1">
    <citation type="journal article" date="2019" name="Int. J. Syst. Evol. Microbiol.">
        <title>The Global Catalogue of Microorganisms (GCM) 10K type strain sequencing project: providing services to taxonomists for standard genome sequencing and annotation.</title>
        <authorList>
            <consortium name="The Broad Institute Genomics Platform"/>
            <consortium name="The Broad Institute Genome Sequencing Center for Infectious Disease"/>
            <person name="Wu L."/>
            <person name="Ma J."/>
        </authorList>
    </citation>
    <scope>NUCLEOTIDE SEQUENCE [LARGE SCALE GENOMIC DNA]</scope>
    <source>
        <strain evidence="3">KCTC 32239</strain>
    </source>
</reference>
<organism evidence="2 3">
    <name type="scientific">Cellvibrio zantedeschiae</name>
    <dbReference type="NCBI Taxonomy" id="1237077"/>
    <lineage>
        <taxon>Bacteria</taxon>
        <taxon>Pseudomonadati</taxon>
        <taxon>Pseudomonadota</taxon>
        <taxon>Gammaproteobacteria</taxon>
        <taxon>Cellvibrionales</taxon>
        <taxon>Cellvibrionaceae</taxon>
        <taxon>Cellvibrio</taxon>
    </lineage>
</organism>
<gene>
    <name evidence="2" type="ORF">GCM10011613_32660</name>
</gene>